<dbReference type="PANTHER" id="PTHR39515">
    <property type="entry name" value="CONSERVED PROTEIN"/>
    <property type="match status" value="1"/>
</dbReference>
<dbReference type="InterPro" id="IPR052526">
    <property type="entry name" value="HTH-type_Bedaq_tolerance"/>
</dbReference>
<accession>A0AAV2WKG9</accession>
<dbReference type="InterPro" id="IPR036390">
    <property type="entry name" value="WH_DNA-bd_sf"/>
</dbReference>
<evidence type="ECO:0000259" key="1">
    <source>
        <dbReference type="PROSITE" id="PS50995"/>
    </source>
</evidence>
<dbReference type="InterPro" id="IPR000835">
    <property type="entry name" value="HTH_MarR-typ"/>
</dbReference>
<reference evidence="2" key="2">
    <citation type="submission" date="2015-09" db="EMBL/GenBank/DDBJ databases">
        <title>Draft genome sequence of Mycobacterium neoaurum DSM 44074.</title>
        <authorList>
            <person name="Croce O."/>
            <person name="Robert C."/>
            <person name="Raoult D."/>
            <person name="Drancourt M."/>
        </authorList>
    </citation>
    <scope>NUCLEOTIDE SEQUENCE</scope>
    <source>
        <strain evidence="2">DSM 44074</strain>
    </source>
</reference>
<reference evidence="2" key="1">
    <citation type="submission" date="2014-05" db="EMBL/GenBank/DDBJ databases">
        <authorList>
            <person name="Urmite Genomes"/>
        </authorList>
    </citation>
    <scope>NUCLEOTIDE SEQUENCE</scope>
    <source>
        <strain evidence="2">DSM 44074</strain>
    </source>
</reference>
<dbReference type="SMART" id="SM00347">
    <property type="entry name" value="HTH_MARR"/>
    <property type="match status" value="1"/>
</dbReference>
<dbReference type="Gene3D" id="1.10.10.10">
    <property type="entry name" value="Winged helix-like DNA-binding domain superfamily/Winged helix DNA-binding domain"/>
    <property type="match status" value="1"/>
</dbReference>
<dbReference type="SUPFAM" id="SSF46785">
    <property type="entry name" value="Winged helix' DNA-binding domain"/>
    <property type="match status" value="1"/>
</dbReference>
<name>A0AAV2WKG9_MYCNE</name>
<evidence type="ECO:0000313" key="2">
    <source>
        <dbReference type="EMBL" id="CDQ44446.1"/>
    </source>
</evidence>
<dbReference type="InterPro" id="IPR036388">
    <property type="entry name" value="WH-like_DNA-bd_sf"/>
</dbReference>
<organism evidence="2 3">
    <name type="scientific">Mycolicibacterium neoaurum</name>
    <name type="common">Mycobacterium neoaurum</name>
    <dbReference type="NCBI Taxonomy" id="1795"/>
    <lineage>
        <taxon>Bacteria</taxon>
        <taxon>Bacillati</taxon>
        <taxon>Actinomycetota</taxon>
        <taxon>Actinomycetes</taxon>
        <taxon>Mycobacteriales</taxon>
        <taxon>Mycobacteriaceae</taxon>
        <taxon>Mycolicibacterium</taxon>
    </lineage>
</organism>
<gene>
    <name evidence="2" type="ORF">BN1047_02325</name>
</gene>
<sequence>MMYIEDMAAGDGIDRLAEAVRQSALLATRHLLNREELSVSAMEVLHTLSVEGPTRLTVLTEVIRISQPAMTQLIQRLERRELVTRAADPDDGRATIVAVTDHARELLNRLRDEDNGKLEVLLSTLTASDREALRLALYVAGPIIEQLNANAARLARAST</sequence>
<feature type="domain" description="HTH marR-type" evidence="1">
    <location>
        <begin position="13"/>
        <end position="142"/>
    </location>
</feature>
<protein>
    <submittedName>
        <fullName evidence="2">MarR family transcriptional regulator</fullName>
    </submittedName>
</protein>
<proteinExistence type="predicted"/>
<dbReference type="GO" id="GO:0003700">
    <property type="term" value="F:DNA-binding transcription factor activity"/>
    <property type="evidence" value="ECO:0007669"/>
    <property type="project" value="InterPro"/>
</dbReference>
<dbReference type="EMBL" id="LK021338">
    <property type="protein sequence ID" value="CDQ44446.1"/>
    <property type="molecule type" value="Genomic_DNA"/>
</dbReference>
<dbReference type="Pfam" id="PF01047">
    <property type="entry name" value="MarR"/>
    <property type="match status" value="1"/>
</dbReference>
<evidence type="ECO:0000313" key="3">
    <source>
        <dbReference type="Proteomes" id="UP000028864"/>
    </source>
</evidence>
<dbReference type="AlphaFoldDB" id="A0AAV2WKG9"/>
<dbReference type="PROSITE" id="PS50995">
    <property type="entry name" value="HTH_MARR_2"/>
    <property type="match status" value="1"/>
</dbReference>
<dbReference type="Proteomes" id="UP000028864">
    <property type="component" value="Unassembled WGS sequence"/>
</dbReference>
<dbReference type="PANTHER" id="PTHR39515:SF2">
    <property type="entry name" value="HTH-TYPE TRANSCRIPTIONAL REGULATOR RV0880"/>
    <property type="match status" value="1"/>
</dbReference>